<dbReference type="RefSeq" id="XP_058329283.1">
    <property type="nucleotide sequence ID" value="XM_058476393.1"/>
</dbReference>
<dbReference type="Pfam" id="PF10342">
    <property type="entry name" value="Kre9_KNH"/>
    <property type="match status" value="1"/>
</dbReference>
<gene>
    <name evidence="5" type="ORF">N7468_007097</name>
</gene>
<comment type="caution">
    <text evidence="5">The sequence shown here is derived from an EMBL/GenBank/DDBJ whole genome shotgun (WGS) entry which is preliminary data.</text>
</comment>
<dbReference type="Proteomes" id="UP001150941">
    <property type="component" value="Unassembled WGS sequence"/>
</dbReference>
<name>A0A9W9TK76_9EURO</name>
<keyword evidence="2" id="KW-0472">Membrane</keyword>
<dbReference type="OrthoDB" id="5316007at2759"/>
<keyword evidence="6" id="KW-1185">Reference proteome</keyword>
<evidence type="ECO:0000313" key="6">
    <source>
        <dbReference type="Proteomes" id="UP001150941"/>
    </source>
</evidence>
<sequence>MRMIFVSTILAFAATVAGIEILTPTIGQKESQDDSITVKWKYVSTDPPKMDIYLVNQNSYPNTKVLVASGVDSSSGQYKIKASDVKDIDTGSGYQVNFVDTNNGGILAQSQQFRFSVFRCHFKFDFCFLYFFSDSFLHFCDCYSLLHQLVNSFLLLAYFFTYFYCLIYYDQFFNECVLLY</sequence>
<accession>A0A9W9TK76</accession>
<keyword evidence="2" id="KW-0812">Transmembrane</keyword>
<dbReference type="PANTHER" id="PTHR35185">
    <property type="entry name" value="SERINE/THREONINE-RICH PROTEIN ADG2-RELATED"/>
    <property type="match status" value="1"/>
</dbReference>
<feature type="chain" id="PRO_5040765227" description="Yeast cell wall synthesis Kre9/Knh1-like N-terminal domain-containing protein" evidence="3">
    <location>
        <begin position="19"/>
        <end position="180"/>
    </location>
</feature>
<dbReference type="GeneID" id="83203696"/>
<protein>
    <recommendedName>
        <fullName evidence="4">Yeast cell wall synthesis Kre9/Knh1-like N-terminal domain-containing protein</fullName>
    </recommendedName>
</protein>
<feature type="transmembrane region" description="Helical" evidence="2">
    <location>
        <begin position="149"/>
        <end position="169"/>
    </location>
</feature>
<dbReference type="InterPro" id="IPR018466">
    <property type="entry name" value="Kre9/Knh1-like_N"/>
</dbReference>
<dbReference type="AlphaFoldDB" id="A0A9W9TK76"/>
<evidence type="ECO:0000256" key="3">
    <source>
        <dbReference type="SAM" id="SignalP"/>
    </source>
</evidence>
<reference evidence="5" key="1">
    <citation type="submission" date="2022-11" db="EMBL/GenBank/DDBJ databases">
        <authorList>
            <person name="Petersen C."/>
        </authorList>
    </citation>
    <scope>NUCLEOTIDE SEQUENCE</scope>
    <source>
        <strain evidence="5">IBT 19713</strain>
    </source>
</reference>
<keyword evidence="2" id="KW-1133">Transmembrane helix</keyword>
<feature type="domain" description="Yeast cell wall synthesis Kre9/Knh1-like N-terminal" evidence="4">
    <location>
        <begin position="23"/>
        <end position="114"/>
    </location>
</feature>
<dbReference type="PANTHER" id="PTHR35185:SF1">
    <property type="entry name" value="UPF0619 GPI-ANCHORED MEMBRANE PROTEIN C1322.10"/>
    <property type="match status" value="1"/>
</dbReference>
<organism evidence="5 6">
    <name type="scientific">Penicillium chermesinum</name>
    <dbReference type="NCBI Taxonomy" id="63820"/>
    <lineage>
        <taxon>Eukaryota</taxon>
        <taxon>Fungi</taxon>
        <taxon>Dikarya</taxon>
        <taxon>Ascomycota</taxon>
        <taxon>Pezizomycotina</taxon>
        <taxon>Eurotiomycetes</taxon>
        <taxon>Eurotiomycetidae</taxon>
        <taxon>Eurotiales</taxon>
        <taxon>Aspergillaceae</taxon>
        <taxon>Penicillium</taxon>
    </lineage>
</organism>
<evidence type="ECO:0000256" key="2">
    <source>
        <dbReference type="SAM" id="Phobius"/>
    </source>
</evidence>
<feature type="signal peptide" evidence="3">
    <location>
        <begin position="1"/>
        <end position="18"/>
    </location>
</feature>
<keyword evidence="1 3" id="KW-0732">Signal</keyword>
<evidence type="ECO:0000313" key="5">
    <source>
        <dbReference type="EMBL" id="KAJ5225872.1"/>
    </source>
</evidence>
<proteinExistence type="predicted"/>
<reference evidence="5" key="2">
    <citation type="journal article" date="2023" name="IMA Fungus">
        <title>Comparative genomic study of the Penicillium genus elucidates a diverse pangenome and 15 lateral gene transfer events.</title>
        <authorList>
            <person name="Petersen C."/>
            <person name="Sorensen T."/>
            <person name="Nielsen M.R."/>
            <person name="Sondergaard T.E."/>
            <person name="Sorensen J.L."/>
            <person name="Fitzpatrick D.A."/>
            <person name="Frisvad J.C."/>
            <person name="Nielsen K.L."/>
        </authorList>
    </citation>
    <scope>NUCLEOTIDE SEQUENCE</scope>
    <source>
        <strain evidence="5">IBT 19713</strain>
    </source>
</reference>
<dbReference type="EMBL" id="JAPQKS010000005">
    <property type="protein sequence ID" value="KAJ5225872.1"/>
    <property type="molecule type" value="Genomic_DNA"/>
</dbReference>
<dbReference type="InterPro" id="IPR052479">
    <property type="entry name" value="GPI-anchor_Adhesion_Reg"/>
</dbReference>
<evidence type="ECO:0000256" key="1">
    <source>
        <dbReference type="ARBA" id="ARBA00022729"/>
    </source>
</evidence>
<evidence type="ECO:0000259" key="4">
    <source>
        <dbReference type="Pfam" id="PF10342"/>
    </source>
</evidence>